<dbReference type="Proteomes" id="UP001519460">
    <property type="component" value="Unassembled WGS sequence"/>
</dbReference>
<sequence length="95" mass="10732">MVAVPVPQTCRELPGCGRETEDYLYLLILSVYRVQEREASGCRILPEVDFDFVFSIEAALDSKLSTKCYLDNLAKVCQLNISRYHKQKSASPVCV</sequence>
<dbReference type="EMBL" id="JACVVK020000218">
    <property type="protein sequence ID" value="KAK7483935.1"/>
    <property type="molecule type" value="Genomic_DNA"/>
</dbReference>
<organism evidence="1 2">
    <name type="scientific">Batillaria attramentaria</name>
    <dbReference type="NCBI Taxonomy" id="370345"/>
    <lineage>
        <taxon>Eukaryota</taxon>
        <taxon>Metazoa</taxon>
        <taxon>Spiralia</taxon>
        <taxon>Lophotrochozoa</taxon>
        <taxon>Mollusca</taxon>
        <taxon>Gastropoda</taxon>
        <taxon>Caenogastropoda</taxon>
        <taxon>Sorbeoconcha</taxon>
        <taxon>Cerithioidea</taxon>
        <taxon>Batillariidae</taxon>
        <taxon>Batillaria</taxon>
    </lineage>
</organism>
<accession>A0ABD0KA27</accession>
<evidence type="ECO:0000313" key="2">
    <source>
        <dbReference type="Proteomes" id="UP001519460"/>
    </source>
</evidence>
<comment type="caution">
    <text evidence="1">The sequence shown here is derived from an EMBL/GenBank/DDBJ whole genome shotgun (WGS) entry which is preliminary data.</text>
</comment>
<dbReference type="AlphaFoldDB" id="A0ABD0KA27"/>
<protein>
    <submittedName>
        <fullName evidence="1">Uncharacterized protein</fullName>
    </submittedName>
</protein>
<gene>
    <name evidence="1" type="ORF">BaRGS_00024819</name>
</gene>
<keyword evidence="2" id="KW-1185">Reference proteome</keyword>
<proteinExistence type="predicted"/>
<evidence type="ECO:0000313" key="1">
    <source>
        <dbReference type="EMBL" id="KAK7483935.1"/>
    </source>
</evidence>
<reference evidence="1 2" key="1">
    <citation type="journal article" date="2023" name="Sci. Data">
        <title>Genome assembly of the Korean intertidal mud-creeper Batillaria attramentaria.</title>
        <authorList>
            <person name="Patra A.K."/>
            <person name="Ho P.T."/>
            <person name="Jun S."/>
            <person name="Lee S.J."/>
            <person name="Kim Y."/>
            <person name="Won Y.J."/>
        </authorList>
    </citation>
    <scope>NUCLEOTIDE SEQUENCE [LARGE SCALE GENOMIC DNA]</scope>
    <source>
        <strain evidence="1">Wonlab-2016</strain>
    </source>
</reference>
<name>A0ABD0KA27_9CAEN</name>